<feature type="transmembrane region" description="Helical" evidence="9">
    <location>
        <begin position="81"/>
        <end position="105"/>
    </location>
</feature>
<name>A0AAW1U478_9CUCU</name>
<dbReference type="GO" id="GO:0004983">
    <property type="term" value="F:neuropeptide Y receptor activity"/>
    <property type="evidence" value="ECO:0007669"/>
    <property type="project" value="InterPro"/>
</dbReference>
<dbReference type="Gene3D" id="1.20.1070.10">
    <property type="entry name" value="Rhodopsin 7-helix transmembrane proteins"/>
    <property type="match status" value="1"/>
</dbReference>
<dbReference type="InterPro" id="IPR000276">
    <property type="entry name" value="GPCR_Rhodpsn"/>
</dbReference>
<evidence type="ECO:0000256" key="3">
    <source>
        <dbReference type="ARBA" id="ARBA00022692"/>
    </source>
</evidence>
<dbReference type="PROSITE" id="PS50262">
    <property type="entry name" value="G_PROTEIN_RECEP_F1_2"/>
    <property type="match status" value="1"/>
</dbReference>
<dbReference type="PANTHER" id="PTHR24235:SF29">
    <property type="entry name" value="GH23382P"/>
    <property type="match status" value="1"/>
</dbReference>
<reference evidence="11 12" key="1">
    <citation type="submission" date="2023-03" db="EMBL/GenBank/DDBJ databases">
        <title>Genome insight into feeding habits of ladybird beetles.</title>
        <authorList>
            <person name="Li H.-S."/>
            <person name="Huang Y.-H."/>
            <person name="Pang H."/>
        </authorList>
    </citation>
    <scope>NUCLEOTIDE SEQUENCE [LARGE SCALE GENOMIC DNA]</scope>
    <source>
        <strain evidence="11">SYSU_2023b</strain>
        <tissue evidence="11">Whole body</tissue>
    </source>
</reference>
<comment type="similarity">
    <text evidence="2">Belongs to the G-protein coupled receptor 1 family.</text>
</comment>
<dbReference type="PRINTS" id="PR01012">
    <property type="entry name" value="NRPEPTIDEYR"/>
</dbReference>
<dbReference type="EMBL" id="JARQZJ010000032">
    <property type="protein sequence ID" value="KAK9874696.1"/>
    <property type="molecule type" value="Genomic_DNA"/>
</dbReference>
<evidence type="ECO:0000256" key="6">
    <source>
        <dbReference type="ARBA" id="ARBA00023136"/>
    </source>
</evidence>
<evidence type="ECO:0000256" key="9">
    <source>
        <dbReference type="SAM" id="Phobius"/>
    </source>
</evidence>
<dbReference type="Pfam" id="PF00001">
    <property type="entry name" value="7tm_1"/>
    <property type="match status" value="1"/>
</dbReference>
<dbReference type="PANTHER" id="PTHR24235">
    <property type="entry name" value="NEUROPEPTIDE Y RECEPTOR"/>
    <property type="match status" value="1"/>
</dbReference>
<feature type="transmembrane region" description="Helical" evidence="9">
    <location>
        <begin position="47"/>
        <end position="69"/>
    </location>
</feature>
<comment type="caution">
    <text evidence="11">The sequence shown here is derived from an EMBL/GenBank/DDBJ whole genome shotgun (WGS) entry which is preliminary data.</text>
</comment>
<evidence type="ECO:0000256" key="5">
    <source>
        <dbReference type="ARBA" id="ARBA00023040"/>
    </source>
</evidence>
<dbReference type="Proteomes" id="UP001431783">
    <property type="component" value="Unassembled WGS sequence"/>
</dbReference>
<feature type="transmembrane region" description="Helical" evidence="9">
    <location>
        <begin position="157"/>
        <end position="178"/>
    </location>
</feature>
<feature type="domain" description="G-protein coupled receptors family 1 profile" evidence="10">
    <location>
        <begin position="60"/>
        <end position="318"/>
    </location>
</feature>
<gene>
    <name evidence="11" type="ORF">WA026_005516</name>
</gene>
<dbReference type="FunFam" id="1.20.1070.10:FF:000291">
    <property type="entry name" value="Predicted protein"/>
    <property type="match status" value="1"/>
</dbReference>
<evidence type="ECO:0000256" key="4">
    <source>
        <dbReference type="ARBA" id="ARBA00022989"/>
    </source>
</evidence>
<proteinExistence type="inferred from homology"/>
<keyword evidence="8" id="KW-0807">Transducer</keyword>
<keyword evidence="7" id="KW-0675">Receptor</keyword>
<dbReference type="InterPro" id="IPR017452">
    <property type="entry name" value="GPCR_Rhodpsn_7TM"/>
</dbReference>
<feature type="transmembrane region" description="Helical" evidence="9">
    <location>
        <begin position="111"/>
        <end position="137"/>
    </location>
</feature>
<dbReference type="GO" id="GO:0005886">
    <property type="term" value="C:plasma membrane"/>
    <property type="evidence" value="ECO:0007669"/>
    <property type="project" value="TreeGrafter"/>
</dbReference>
<comment type="subcellular location">
    <subcellularLocation>
        <location evidence="1">Membrane</location>
        <topology evidence="1">Multi-pass membrane protein</topology>
    </subcellularLocation>
</comment>
<sequence length="424" mass="48453">MSFIEKSVFNHTEVNRTNPDEAYGNETYIFDENCERQVDILYKSVVYSMYTLIFMCSLIGNLFVCYVVIASSRMRTVTNYFILNLSIGDILITILCVPFTCISMMTQYWPFGSFLCPVISYVQAISVFISAYTLVAISFDKYMVIMWPLRPRISKKVATWAILMIWLFAGLTVLPTAALTKLVQPTQEHIACSKYVCRESYDDVGAEYGKLYSEILMVLQYIIPFVVLLFTYTSIAVVIWCHRIPGEAENSRDRRIARSKRKMVKMMVTVVCVFTMCWLPYNIIIIFEESINTDVLEVLYFPFHGLAMSHACYNPIIYCYMNSRFREGLNQILARIPGCHSHYAKAKNSSGAPSVGAEVTDSALMHRNHTYTTFVSMKKKNGIRSSSTGYRDPVRSASVRTNASVVFSRKSRSPNLIDGQKREN</sequence>
<evidence type="ECO:0000259" key="10">
    <source>
        <dbReference type="PROSITE" id="PS50262"/>
    </source>
</evidence>
<dbReference type="GO" id="GO:0043005">
    <property type="term" value="C:neuron projection"/>
    <property type="evidence" value="ECO:0007669"/>
    <property type="project" value="TreeGrafter"/>
</dbReference>
<keyword evidence="5" id="KW-0297">G-protein coupled receptor</keyword>
<evidence type="ECO:0000256" key="7">
    <source>
        <dbReference type="ARBA" id="ARBA00023170"/>
    </source>
</evidence>
<dbReference type="SUPFAM" id="SSF81321">
    <property type="entry name" value="Family A G protein-coupled receptor-like"/>
    <property type="match status" value="1"/>
</dbReference>
<keyword evidence="12" id="KW-1185">Reference proteome</keyword>
<evidence type="ECO:0000256" key="2">
    <source>
        <dbReference type="ARBA" id="ARBA00010663"/>
    </source>
</evidence>
<dbReference type="AlphaFoldDB" id="A0AAW1U478"/>
<feature type="transmembrane region" description="Helical" evidence="9">
    <location>
        <begin position="263"/>
        <end position="287"/>
    </location>
</feature>
<protein>
    <recommendedName>
        <fullName evidence="10">G-protein coupled receptors family 1 profile domain-containing protein</fullName>
    </recommendedName>
</protein>
<keyword evidence="4 9" id="KW-1133">Transmembrane helix</keyword>
<keyword evidence="6 9" id="KW-0472">Membrane</keyword>
<evidence type="ECO:0000256" key="1">
    <source>
        <dbReference type="ARBA" id="ARBA00004141"/>
    </source>
</evidence>
<dbReference type="GO" id="GO:0042923">
    <property type="term" value="F:neuropeptide binding"/>
    <property type="evidence" value="ECO:0007669"/>
    <property type="project" value="TreeGrafter"/>
</dbReference>
<keyword evidence="3 9" id="KW-0812">Transmembrane</keyword>
<evidence type="ECO:0000313" key="11">
    <source>
        <dbReference type="EMBL" id="KAK9874696.1"/>
    </source>
</evidence>
<evidence type="ECO:0000313" key="12">
    <source>
        <dbReference type="Proteomes" id="UP001431783"/>
    </source>
</evidence>
<dbReference type="InterPro" id="IPR000611">
    <property type="entry name" value="NPY_rcpt"/>
</dbReference>
<feature type="transmembrane region" description="Helical" evidence="9">
    <location>
        <begin position="299"/>
        <end position="321"/>
    </location>
</feature>
<evidence type="ECO:0000256" key="8">
    <source>
        <dbReference type="ARBA" id="ARBA00023224"/>
    </source>
</evidence>
<organism evidence="11 12">
    <name type="scientific">Henosepilachna vigintioctopunctata</name>
    <dbReference type="NCBI Taxonomy" id="420089"/>
    <lineage>
        <taxon>Eukaryota</taxon>
        <taxon>Metazoa</taxon>
        <taxon>Ecdysozoa</taxon>
        <taxon>Arthropoda</taxon>
        <taxon>Hexapoda</taxon>
        <taxon>Insecta</taxon>
        <taxon>Pterygota</taxon>
        <taxon>Neoptera</taxon>
        <taxon>Endopterygota</taxon>
        <taxon>Coleoptera</taxon>
        <taxon>Polyphaga</taxon>
        <taxon>Cucujiformia</taxon>
        <taxon>Coccinelloidea</taxon>
        <taxon>Coccinellidae</taxon>
        <taxon>Epilachninae</taxon>
        <taxon>Epilachnini</taxon>
        <taxon>Henosepilachna</taxon>
    </lineage>
</organism>
<dbReference type="CDD" id="cd15392">
    <property type="entry name" value="7tmA_PR4-like"/>
    <property type="match status" value="1"/>
</dbReference>
<feature type="transmembrane region" description="Helical" evidence="9">
    <location>
        <begin position="221"/>
        <end position="242"/>
    </location>
</feature>
<dbReference type="PRINTS" id="PR00237">
    <property type="entry name" value="GPCRRHODOPSN"/>
</dbReference>
<accession>A0AAW1U478</accession>